<dbReference type="SMART" id="SM00342">
    <property type="entry name" value="HTH_ARAC"/>
    <property type="match status" value="1"/>
</dbReference>
<dbReference type="Gene3D" id="1.10.10.60">
    <property type="entry name" value="Homeodomain-like"/>
    <property type="match status" value="2"/>
</dbReference>
<dbReference type="PROSITE" id="PS00041">
    <property type="entry name" value="HTH_ARAC_FAMILY_1"/>
    <property type="match status" value="1"/>
</dbReference>
<name>A0A2N0D035_RHISU</name>
<accession>A0A2N0D035</accession>
<sequence length="291" mass="31714">MKSLGPYFGIPEAPSLTTVPVRFSSITLTKIFREVTEGEVVNVSLPCCEAYLVMLYLEDTIHSDIGADGTLAPPRWCARGSICVVDLRDGASVALHRSLSSLAIYVPKALIAEVSELSFPSKSTELRCRRGEPDSVVSNLGVVILSLFETDASETILGHLGIAICAHLLQDCIEASSIRDDVVLPHRREAAAKEFMRKNLAREVCVAEIAAAAGLSANHFSQGFKKVTGYTPHQWLMHARVDAAKELLCQNDLSLKAIADSCGFVDQSHFTKVFARETGMTPAIWRAKRIN</sequence>
<dbReference type="InterPro" id="IPR050204">
    <property type="entry name" value="AraC_XylS_family_regulators"/>
</dbReference>
<dbReference type="PANTHER" id="PTHR46796">
    <property type="entry name" value="HTH-TYPE TRANSCRIPTIONAL ACTIVATOR RHAS-RELATED"/>
    <property type="match status" value="1"/>
</dbReference>
<dbReference type="Proteomes" id="UP000232164">
    <property type="component" value="Unassembled WGS sequence"/>
</dbReference>
<keyword evidence="1" id="KW-0805">Transcription regulation</keyword>
<dbReference type="Pfam" id="PF12833">
    <property type="entry name" value="HTH_18"/>
    <property type="match status" value="1"/>
</dbReference>
<protein>
    <submittedName>
        <fullName evidence="5">AraC family transcriptional regulator</fullName>
    </submittedName>
</protein>
<comment type="caution">
    <text evidence="5">The sequence shown here is derived from an EMBL/GenBank/DDBJ whole genome shotgun (WGS) entry which is preliminary data.</text>
</comment>
<dbReference type="GO" id="GO:0043565">
    <property type="term" value="F:sequence-specific DNA binding"/>
    <property type="evidence" value="ECO:0007669"/>
    <property type="project" value="InterPro"/>
</dbReference>
<reference evidence="5 6" key="1">
    <citation type="submission" date="2017-11" db="EMBL/GenBank/DDBJ databases">
        <authorList>
            <person name="Han C.G."/>
        </authorList>
    </citation>
    <scope>NUCLEOTIDE SEQUENCE [LARGE SCALE GENOMIC DNA]</scope>
    <source>
        <strain evidence="5 6">HCNT1</strain>
    </source>
</reference>
<gene>
    <name evidence="5" type="ORF">CWR43_32430</name>
</gene>
<evidence type="ECO:0000259" key="4">
    <source>
        <dbReference type="PROSITE" id="PS01124"/>
    </source>
</evidence>
<evidence type="ECO:0000256" key="2">
    <source>
        <dbReference type="ARBA" id="ARBA00023125"/>
    </source>
</evidence>
<dbReference type="SUPFAM" id="SSF46689">
    <property type="entry name" value="Homeodomain-like"/>
    <property type="match status" value="2"/>
</dbReference>
<evidence type="ECO:0000313" key="5">
    <source>
        <dbReference type="EMBL" id="PKA39484.1"/>
    </source>
</evidence>
<keyword evidence="2" id="KW-0238">DNA-binding</keyword>
<evidence type="ECO:0000256" key="3">
    <source>
        <dbReference type="ARBA" id="ARBA00023163"/>
    </source>
</evidence>
<dbReference type="EMBL" id="PIQN01000028">
    <property type="protein sequence ID" value="PKA39484.1"/>
    <property type="molecule type" value="Genomic_DNA"/>
</dbReference>
<dbReference type="AlphaFoldDB" id="A0A2N0D035"/>
<evidence type="ECO:0000256" key="1">
    <source>
        <dbReference type="ARBA" id="ARBA00023015"/>
    </source>
</evidence>
<dbReference type="InterPro" id="IPR018062">
    <property type="entry name" value="HTH_AraC-typ_CS"/>
</dbReference>
<reference evidence="5 6" key="2">
    <citation type="submission" date="2017-12" db="EMBL/GenBank/DDBJ databases">
        <title>Genome sequence of Rhizobium sullae HCNT1 isolated from Sulla coronaria nodules and featuring peculiar denitrification phenotypes.</title>
        <authorList>
            <person name="De Diego-Diaz B."/>
            <person name="Treu L."/>
            <person name="Campanaro S."/>
            <person name="Da Silva Duarte V."/>
            <person name="Basaglia M."/>
            <person name="Favaro L."/>
            <person name="Casella S."/>
            <person name="Squartini A."/>
        </authorList>
    </citation>
    <scope>NUCLEOTIDE SEQUENCE [LARGE SCALE GENOMIC DNA]</scope>
    <source>
        <strain evidence="5 6">HCNT1</strain>
    </source>
</reference>
<proteinExistence type="predicted"/>
<dbReference type="PROSITE" id="PS01124">
    <property type="entry name" value="HTH_ARAC_FAMILY_2"/>
    <property type="match status" value="1"/>
</dbReference>
<dbReference type="InterPro" id="IPR009057">
    <property type="entry name" value="Homeodomain-like_sf"/>
</dbReference>
<organism evidence="5 6">
    <name type="scientific">Rhizobium sullae</name>
    <name type="common">Rhizobium hedysari</name>
    <dbReference type="NCBI Taxonomy" id="50338"/>
    <lineage>
        <taxon>Bacteria</taxon>
        <taxon>Pseudomonadati</taxon>
        <taxon>Pseudomonadota</taxon>
        <taxon>Alphaproteobacteria</taxon>
        <taxon>Hyphomicrobiales</taxon>
        <taxon>Rhizobiaceae</taxon>
        <taxon>Rhizobium/Agrobacterium group</taxon>
        <taxon>Rhizobium</taxon>
    </lineage>
</organism>
<feature type="domain" description="HTH araC/xylS-type" evidence="4">
    <location>
        <begin position="190"/>
        <end position="288"/>
    </location>
</feature>
<dbReference type="PANTHER" id="PTHR46796:SF14">
    <property type="entry name" value="TRANSCRIPTIONAL REGULATORY PROTEIN"/>
    <property type="match status" value="1"/>
</dbReference>
<dbReference type="InterPro" id="IPR018060">
    <property type="entry name" value="HTH_AraC"/>
</dbReference>
<evidence type="ECO:0000313" key="6">
    <source>
        <dbReference type="Proteomes" id="UP000232164"/>
    </source>
</evidence>
<keyword evidence="3" id="KW-0804">Transcription</keyword>
<dbReference type="GO" id="GO:0003700">
    <property type="term" value="F:DNA-binding transcription factor activity"/>
    <property type="evidence" value="ECO:0007669"/>
    <property type="project" value="InterPro"/>
</dbReference>